<dbReference type="AlphaFoldDB" id="A0A645GUA1"/>
<protein>
    <submittedName>
        <fullName evidence="1">Uncharacterized protein</fullName>
    </submittedName>
</protein>
<gene>
    <name evidence="1" type="ORF">SDC9_174651</name>
</gene>
<organism evidence="1">
    <name type="scientific">bioreactor metagenome</name>
    <dbReference type="NCBI Taxonomy" id="1076179"/>
    <lineage>
        <taxon>unclassified sequences</taxon>
        <taxon>metagenomes</taxon>
        <taxon>ecological metagenomes</taxon>
    </lineage>
</organism>
<accession>A0A645GUA1</accession>
<proteinExistence type="predicted"/>
<dbReference type="EMBL" id="VSSQ01077031">
    <property type="protein sequence ID" value="MPN27223.1"/>
    <property type="molecule type" value="Genomic_DNA"/>
</dbReference>
<reference evidence="1" key="1">
    <citation type="submission" date="2019-08" db="EMBL/GenBank/DDBJ databases">
        <authorList>
            <person name="Kucharzyk K."/>
            <person name="Murdoch R.W."/>
            <person name="Higgins S."/>
            <person name="Loffler F."/>
        </authorList>
    </citation>
    <scope>NUCLEOTIDE SEQUENCE</scope>
</reference>
<evidence type="ECO:0000313" key="1">
    <source>
        <dbReference type="EMBL" id="MPN27223.1"/>
    </source>
</evidence>
<sequence length="66" mass="7715">MVETKDWKWIKACAGFLLKAGDTDVKKTLERYSAGQFTVEELDQNKNSEIKKEDMMEFAKKLLEQK</sequence>
<comment type="caution">
    <text evidence="1">The sequence shown here is derived from an EMBL/GenBank/DDBJ whole genome shotgun (WGS) entry which is preliminary data.</text>
</comment>
<name>A0A645GUA1_9ZZZZ</name>